<organism evidence="1 2">
    <name type="scientific">Weissella oryzae (strain DSM 25784 / JCM 18191 / LMG 30913 / SG25)</name>
    <dbReference type="NCBI Taxonomy" id="1329250"/>
    <lineage>
        <taxon>Bacteria</taxon>
        <taxon>Bacillati</taxon>
        <taxon>Bacillota</taxon>
        <taxon>Bacilli</taxon>
        <taxon>Lactobacillales</taxon>
        <taxon>Lactobacillaceae</taxon>
        <taxon>Weissella</taxon>
    </lineage>
</organism>
<accession>A0A069CQP2</accession>
<proteinExistence type="predicted"/>
<dbReference type="OrthoDB" id="71707at2"/>
<keyword evidence="2" id="KW-1185">Reference proteome</keyword>
<dbReference type="STRING" id="1329250.WOSG25_010920"/>
<dbReference type="Proteomes" id="UP000030643">
    <property type="component" value="Unassembled WGS sequence"/>
</dbReference>
<dbReference type="EMBL" id="DF820484">
    <property type="protein sequence ID" value="GAK30005.1"/>
    <property type="molecule type" value="Genomic_DNA"/>
</dbReference>
<name>A0A069CQP2_WEIOS</name>
<evidence type="ECO:0000313" key="1">
    <source>
        <dbReference type="EMBL" id="GAK30005.1"/>
    </source>
</evidence>
<dbReference type="AlphaFoldDB" id="A0A069CQP2"/>
<evidence type="ECO:0000313" key="2">
    <source>
        <dbReference type="Proteomes" id="UP000030643"/>
    </source>
</evidence>
<reference evidence="2" key="1">
    <citation type="journal article" date="2014" name="Genome Announc.">
        <title>Draft genome sequence of Weissella oryzae SG25T, isolated from fermented rice grains.</title>
        <authorList>
            <person name="Tanizawa Y."/>
            <person name="Fujisawa T."/>
            <person name="Mochizuki T."/>
            <person name="Kaminuma E."/>
            <person name="Suzuki Y."/>
            <person name="Nakamura Y."/>
            <person name="Tohno M."/>
        </authorList>
    </citation>
    <scope>NUCLEOTIDE SEQUENCE [LARGE SCALE GENOMIC DNA]</scope>
    <source>
        <strain evidence="2">DSM 25784 / JCM 18191 / LMG 30913 / SG25</strain>
    </source>
</reference>
<gene>
    <name evidence="1" type="ORF">WOSG25_010920</name>
</gene>
<dbReference type="RefSeq" id="WP_027698150.1">
    <property type="nucleotide sequence ID" value="NZ_DF820484.1"/>
</dbReference>
<protein>
    <submittedName>
        <fullName evidence="1">Uncharacterized protein</fullName>
    </submittedName>
</protein>
<sequence length="71" mass="8064">MVVKSRKVANAIVVTIPSSLNVPENVEFEPYLDAQGNIVLKRVDNLEHAEIDDIHAFMDQFTPLMKKLKDK</sequence>